<dbReference type="EMBL" id="LR877154">
    <property type="protein sequence ID" value="CAD2218096.1"/>
    <property type="molecule type" value="Genomic_DNA"/>
</dbReference>
<dbReference type="Proteomes" id="UP000515908">
    <property type="component" value="Chromosome 10"/>
</dbReference>
<dbReference type="SUPFAM" id="SSF57184">
    <property type="entry name" value="Growth factor receptor domain"/>
    <property type="match status" value="1"/>
</dbReference>
<sequence>MAALIKCALLTLCLAMLALPVAQAVDCNVAFCASCSVTNVCARCQTGSYEIFQDGVRFCRSCADHCTACADGGYCTSCMGDFVATGGVCTKTIVIPSGASNIAVTASAAAAVVALLATLLA</sequence>
<accession>A0A7G2CE14</accession>
<dbReference type="AlphaFoldDB" id="A0A7G2CE14"/>
<reference evidence="3 4" key="1">
    <citation type="submission" date="2020-08" db="EMBL/GenBank/DDBJ databases">
        <authorList>
            <person name="Newling K."/>
            <person name="Davey J."/>
            <person name="Forrester S."/>
        </authorList>
    </citation>
    <scope>NUCLEOTIDE SEQUENCE [LARGE SCALE GENOMIC DNA]</scope>
    <source>
        <strain evidence="3">Crithidia deanei Carvalho</strain>
        <strain evidence="4">Crithidia deanei Carvalho (ATCC PRA-265)</strain>
    </source>
</reference>
<dbReference type="EMBL" id="LR877154">
    <property type="protein sequence ID" value="CAD2218098.1"/>
    <property type="molecule type" value="Genomic_DNA"/>
</dbReference>
<evidence type="ECO:0000313" key="2">
    <source>
        <dbReference type="EMBL" id="CAD2218096.1"/>
    </source>
</evidence>
<proteinExistence type="predicted"/>
<feature type="signal peptide" evidence="1">
    <location>
        <begin position="1"/>
        <end position="24"/>
    </location>
</feature>
<evidence type="ECO:0008006" key="5">
    <source>
        <dbReference type="Google" id="ProtNLM"/>
    </source>
</evidence>
<keyword evidence="4" id="KW-1185">Reference proteome</keyword>
<evidence type="ECO:0000256" key="1">
    <source>
        <dbReference type="SAM" id="SignalP"/>
    </source>
</evidence>
<dbReference type="VEuPathDB" id="TriTrypDB:ADEAN_000558200"/>
<protein>
    <recommendedName>
        <fullName evidence="5">Surface antigen-like protein</fullName>
    </recommendedName>
</protein>
<evidence type="ECO:0000313" key="3">
    <source>
        <dbReference type="EMBL" id="CAD2218098.1"/>
    </source>
</evidence>
<name>A0A7G2CE14_9TRYP</name>
<organism evidence="3 4">
    <name type="scientific">Angomonas deanei</name>
    <dbReference type="NCBI Taxonomy" id="59799"/>
    <lineage>
        <taxon>Eukaryota</taxon>
        <taxon>Discoba</taxon>
        <taxon>Euglenozoa</taxon>
        <taxon>Kinetoplastea</taxon>
        <taxon>Metakinetoplastina</taxon>
        <taxon>Trypanosomatida</taxon>
        <taxon>Trypanosomatidae</taxon>
        <taxon>Strigomonadinae</taxon>
        <taxon>Angomonas</taxon>
    </lineage>
</organism>
<gene>
    <name evidence="2" type="ORF">ADEAN_000558200</name>
    <name evidence="3" type="ORF">ADEAN_000558400</name>
</gene>
<feature type="chain" id="PRO_5036202966" description="Surface antigen-like protein" evidence="1">
    <location>
        <begin position="25"/>
        <end position="121"/>
    </location>
</feature>
<keyword evidence="1" id="KW-0732">Signal</keyword>
<evidence type="ECO:0000313" key="4">
    <source>
        <dbReference type="Proteomes" id="UP000515908"/>
    </source>
</evidence>
<dbReference type="VEuPathDB" id="TriTrypDB:ADEAN_000558400"/>
<dbReference type="InterPro" id="IPR009030">
    <property type="entry name" value="Growth_fac_rcpt_cys_sf"/>
</dbReference>